<dbReference type="EMBL" id="LNJE01000027">
    <property type="protein sequence ID" value="KYC56001.1"/>
    <property type="molecule type" value="Genomic_DNA"/>
</dbReference>
<dbReference type="Proteomes" id="UP000092420">
    <property type="component" value="Unassembled WGS sequence"/>
</dbReference>
<name>A0A150JHV9_9EURY</name>
<dbReference type="EMBL" id="LNJB01000029">
    <property type="protein sequence ID" value="KYC53203.1"/>
    <property type="molecule type" value="Genomic_DNA"/>
</dbReference>
<protein>
    <submittedName>
        <fullName evidence="2">Uncharacterized protein</fullName>
    </submittedName>
</protein>
<accession>A0A150JHV9</accession>
<organism evidence="2 4">
    <name type="scientific">Candidatus Methanofastidiosum methylothiophilum</name>
    <dbReference type="NCBI Taxonomy" id="1705564"/>
    <lineage>
        <taxon>Archaea</taxon>
        <taxon>Methanobacteriati</taxon>
        <taxon>Methanobacteriota</taxon>
        <taxon>Stenosarchaea group</taxon>
        <taxon>Candidatus Methanofastidiosia</taxon>
        <taxon>Candidatus Methanofastidiosales</taxon>
        <taxon>Candidatus Methanofastidiosaceae</taxon>
        <taxon>Candidatus Methanofastidiosum</taxon>
    </lineage>
</organism>
<comment type="caution">
    <text evidence="2">The sequence shown here is derived from an EMBL/GenBank/DDBJ whole genome shotgun (WGS) entry which is preliminary data.</text>
</comment>
<reference evidence="2 4" key="1">
    <citation type="journal article" date="2016" name="ISME J.">
        <title>Chasing the elusive Euryarchaeota class WSA2: genomes reveal a uniquely fastidious methyl-reducing methanogen.</title>
        <authorList>
            <person name="Nobu M.K."/>
            <person name="Narihiro T."/>
            <person name="Kuroda K."/>
            <person name="Mei R."/>
            <person name="Liu W.T."/>
        </authorList>
    </citation>
    <scope>NUCLEOTIDE SEQUENCE [LARGE SCALE GENOMIC DNA]</scope>
    <source>
        <strain evidence="2">ADurb1013_Bin02101</strain>
        <strain evidence="3">ADurb1213_Bin02801</strain>
    </source>
</reference>
<evidence type="ECO:0000313" key="3">
    <source>
        <dbReference type="EMBL" id="KYC56001.1"/>
    </source>
</evidence>
<dbReference type="AlphaFoldDB" id="A0A150JHV9"/>
<evidence type="ECO:0000313" key="2">
    <source>
        <dbReference type="EMBL" id="KYC53203.1"/>
    </source>
</evidence>
<feature type="region of interest" description="Disordered" evidence="1">
    <location>
        <begin position="15"/>
        <end position="34"/>
    </location>
</feature>
<sequence>MEEITIIEPQINFPVEDRDDEQPLYIPEEDYDED</sequence>
<accession>A0A150JFM3</accession>
<proteinExistence type="predicted"/>
<gene>
    <name evidence="2" type="ORF">AN188_01488</name>
    <name evidence="3" type="ORF">APG09_01501</name>
</gene>
<evidence type="ECO:0000313" key="4">
    <source>
        <dbReference type="Proteomes" id="UP000092420"/>
    </source>
</evidence>
<evidence type="ECO:0000256" key="1">
    <source>
        <dbReference type="SAM" id="MobiDB-lite"/>
    </source>
</evidence>
<feature type="compositionally biased region" description="Acidic residues" evidence="1">
    <location>
        <begin position="17"/>
        <end position="34"/>
    </location>
</feature>
<accession>A0A150J7G0</accession>